<proteinExistence type="predicted"/>
<organism evidence="1">
    <name type="scientific">Fagus sylvatica</name>
    <name type="common">Beechnut</name>
    <dbReference type="NCBI Taxonomy" id="28930"/>
    <lineage>
        <taxon>Eukaryota</taxon>
        <taxon>Viridiplantae</taxon>
        <taxon>Streptophyta</taxon>
        <taxon>Embryophyta</taxon>
        <taxon>Tracheophyta</taxon>
        <taxon>Spermatophyta</taxon>
        <taxon>Magnoliopsida</taxon>
        <taxon>eudicotyledons</taxon>
        <taxon>Gunneridae</taxon>
        <taxon>Pentapetalae</taxon>
        <taxon>rosids</taxon>
        <taxon>fabids</taxon>
        <taxon>Fagales</taxon>
        <taxon>Fagaceae</taxon>
        <taxon>Fagus</taxon>
    </lineage>
</organism>
<protein>
    <submittedName>
        <fullName evidence="1">Uncharacterized protein</fullName>
    </submittedName>
</protein>
<reference evidence="1" key="1">
    <citation type="submission" date="2018-02" db="EMBL/GenBank/DDBJ databases">
        <authorList>
            <person name="Cohen D.B."/>
            <person name="Kent A.D."/>
        </authorList>
    </citation>
    <scope>NUCLEOTIDE SEQUENCE</scope>
</reference>
<evidence type="ECO:0000313" key="1">
    <source>
        <dbReference type="EMBL" id="SPD09579.1"/>
    </source>
</evidence>
<gene>
    <name evidence="1" type="ORF">FSB_LOCUS37461</name>
</gene>
<dbReference type="AlphaFoldDB" id="A0A2N9HD93"/>
<sequence>MLPCVCRFACHTAVVRLCAACLARGGGWLLLAAARLAAPPSVICAGGRDLVADRGGGPVVSR</sequence>
<dbReference type="EMBL" id="OIVN01003223">
    <property type="protein sequence ID" value="SPD09579.1"/>
    <property type="molecule type" value="Genomic_DNA"/>
</dbReference>
<name>A0A2N9HD93_FAGSY</name>
<accession>A0A2N9HD93</accession>